<keyword evidence="9" id="KW-0813">Transport</keyword>
<dbReference type="OrthoDB" id="75343at2759"/>
<comment type="function">
    <text evidence="9">Essential core component of the TIM22 complex, a complex that mediates the import and insertion of multi-pass transmembrane proteins into the mitochondrial inner membrane. In the TIM22 complex, it constitutes the voltage-activated and signal-gated channel. Forms a twin-pore translocase that uses the membrane potential as external driving force in 2 voltage-dependent steps.</text>
</comment>
<evidence type="ECO:0000256" key="5">
    <source>
        <dbReference type="ARBA" id="ARBA00022792"/>
    </source>
</evidence>
<evidence type="ECO:0000256" key="9">
    <source>
        <dbReference type="RuleBase" id="RU367038"/>
    </source>
</evidence>
<dbReference type="Pfam" id="PF02466">
    <property type="entry name" value="Tim17"/>
    <property type="match status" value="1"/>
</dbReference>
<sequence length="187" mass="20031">MSIPLPSAMPLLPPIYLPGQEPLPAGTSDWERQEMQTALKYQRYMGMVMESCPLKVTIAGVGGLALGGFFSLMSATFAYEDPLSRASNQLTTTRAQTMFVFKEMGRNMWSSGKGFAKVGMVYSGVECCIEGYRAKNDIYNGVSAGFLTGAILARNAGPTAMLGGGVAFAAFSGAIDWWLRSAPADEI</sequence>
<evidence type="ECO:0000256" key="6">
    <source>
        <dbReference type="ARBA" id="ARBA00022989"/>
    </source>
</evidence>
<dbReference type="GeneID" id="88179587"/>
<keyword evidence="5 9" id="KW-0999">Mitochondrion inner membrane</keyword>
<evidence type="ECO:0000256" key="7">
    <source>
        <dbReference type="ARBA" id="ARBA00023128"/>
    </source>
</evidence>
<keyword evidence="9" id="KW-0653">Protein transport</keyword>
<reference evidence="10 11" key="2">
    <citation type="journal article" date="2018" name="Proc. Natl. Acad. Sci.">
        <title>RNAi is a critical determinant of centromere evolution in closely related fungi.</title>
        <authorList>
            <person name="Yadav V."/>
            <person name="Sun S."/>
            <person name="Billmyre R.B."/>
            <person name="Thimmappa B.C."/>
            <person name="Shea T."/>
            <person name="Lintner R."/>
            <person name="Bakkeren G."/>
            <person name="Cuomo C.A."/>
            <person name="Heitman J."/>
            <person name="Sanyal K."/>
        </authorList>
    </citation>
    <scope>NUCLEOTIDE SEQUENCE [LARGE SCALE GENOMIC DNA]</scope>
    <source>
        <strain evidence="10 11">R265</strain>
    </source>
</reference>
<gene>
    <name evidence="10" type="ORF">CNBG_3293</name>
</gene>
<dbReference type="GO" id="GO:0045039">
    <property type="term" value="P:protein insertion into mitochondrial inner membrane"/>
    <property type="evidence" value="ECO:0007669"/>
    <property type="project" value="UniProtKB-UniRule"/>
</dbReference>
<keyword evidence="6" id="KW-1133">Transmembrane helix</keyword>
<dbReference type="GO" id="GO:0042721">
    <property type="term" value="C:TIM22 mitochondrial import inner membrane insertion complex"/>
    <property type="evidence" value="ECO:0007669"/>
    <property type="project" value="UniProtKB-UniRule"/>
</dbReference>
<protein>
    <recommendedName>
        <fullName evidence="3 9">Mitochondrial import inner membrane translocase subunit TIM22</fullName>
    </recommendedName>
</protein>
<evidence type="ECO:0000256" key="4">
    <source>
        <dbReference type="ARBA" id="ARBA00022692"/>
    </source>
</evidence>
<name>A0A095CA37_CRYD2</name>
<dbReference type="PANTHER" id="PTHR14110:SF0">
    <property type="entry name" value="MITOCHONDRIAL IMPORT INNER MEMBRANE TRANSLOCASE SUBUNIT TIM22"/>
    <property type="match status" value="1"/>
</dbReference>
<comment type="subunit">
    <text evidence="9">Component of the TIM22 complex.</text>
</comment>
<evidence type="ECO:0000313" key="10">
    <source>
        <dbReference type="EMBL" id="KGB77455.1"/>
    </source>
</evidence>
<comment type="similarity">
    <text evidence="2 9">Belongs to the Tim17/Tim22/Tim23 family.</text>
</comment>
<dbReference type="STRING" id="294750.A0A095CA37"/>
<evidence type="ECO:0000256" key="3">
    <source>
        <dbReference type="ARBA" id="ARBA00020722"/>
    </source>
</evidence>
<dbReference type="Proteomes" id="UP000029445">
    <property type="component" value="Chromosome 1"/>
</dbReference>
<dbReference type="AlphaFoldDB" id="A0A095CA37"/>
<dbReference type="VEuPathDB" id="FungiDB:CNBG_3293"/>
<dbReference type="EMBL" id="CP025759">
    <property type="protein sequence ID" value="KGB77455.1"/>
    <property type="molecule type" value="Genomic_DNA"/>
</dbReference>
<keyword evidence="8" id="KW-0472">Membrane</keyword>
<dbReference type="InterPro" id="IPR039175">
    <property type="entry name" value="TIM22"/>
</dbReference>
<evidence type="ECO:0000256" key="1">
    <source>
        <dbReference type="ARBA" id="ARBA00004448"/>
    </source>
</evidence>
<keyword evidence="11" id="KW-1185">Reference proteome</keyword>
<organism evidence="10 11">
    <name type="scientific">Cryptococcus deuterogattii (strain R265)</name>
    <name type="common">Cryptococcus gattii VGII (strain R265)</name>
    <dbReference type="NCBI Taxonomy" id="294750"/>
    <lineage>
        <taxon>Eukaryota</taxon>
        <taxon>Fungi</taxon>
        <taxon>Dikarya</taxon>
        <taxon>Basidiomycota</taxon>
        <taxon>Agaricomycotina</taxon>
        <taxon>Tremellomycetes</taxon>
        <taxon>Tremellales</taxon>
        <taxon>Cryptococcaceae</taxon>
        <taxon>Cryptococcus</taxon>
        <taxon>Cryptococcus gattii species complex</taxon>
    </lineage>
</organism>
<evidence type="ECO:0000313" key="11">
    <source>
        <dbReference type="Proteomes" id="UP000029445"/>
    </source>
</evidence>
<dbReference type="GO" id="GO:0008320">
    <property type="term" value="F:protein transmembrane transporter activity"/>
    <property type="evidence" value="ECO:0007669"/>
    <property type="project" value="UniProtKB-UniRule"/>
</dbReference>
<comment type="subcellular location">
    <subcellularLocation>
        <location evidence="1 9">Mitochondrion inner membrane</location>
        <topology evidence="1 9">Multi-pass membrane protein</topology>
    </subcellularLocation>
</comment>
<accession>A0A095CA37</accession>
<keyword evidence="9" id="KW-0811">Translocation</keyword>
<proteinExistence type="inferred from homology"/>
<dbReference type="KEGG" id="cdeu:CNBG_3293"/>
<dbReference type="RefSeq" id="XP_062883267.1">
    <property type="nucleotide sequence ID" value="XM_063027312.1"/>
</dbReference>
<reference evidence="10 11" key="1">
    <citation type="journal article" date="2011" name="MBio">
        <title>Genome variation in Cryptococcus gattii, an emerging pathogen of immunocompetent hosts.</title>
        <authorList>
            <person name="D'Souza C.A."/>
            <person name="Kronstad J.W."/>
            <person name="Taylor G."/>
            <person name="Warren R."/>
            <person name="Yuen M."/>
            <person name="Hu G."/>
            <person name="Jung W.H."/>
            <person name="Sham A."/>
            <person name="Kidd S.E."/>
            <person name="Tangen K."/>
            <person name="Lee N."/>
            <person name="Zeilmaker T."/>
            <person name="Sawkins J."/>
            <person name="McVicker G."/>
            <person name="Shah S."/>
            <person name="Gnerre S."/>
            <person name="Griggs A."/>
            <person name="Zeng Q."/>
            <person name="Bartlett K."/>
            <person name="Li W."/>
            <person name="Wang X."/>
            <person name="Heitman J."/>
            <person name="Stajich J.E."/>
            <person name="Fraser J.A."/>
            <person name="Meyer W."/>
            <person name="Carter D."/>
            <person name="Schein J."/>
            <person name="Krzywinski M."/>
            <person name="Kwon-Chung K.J."/>
            <person name="Varma A."/>
            <person name="Wang J."/>
            <person name="Brunham R."/>
            <person name="Fyfe M."/>
            <person name="Ouellette B.F."/>
            <person name="Siddiqui A."/>
            <person name="Marra M."/>
            <person name="Jones S."/>
            <person name="Holt R."/>
            <person name="Birren B.W."/>
            <person name="Galagan J.E."/>
            <person name="Cuomo C.A."/>
        </authorList>
    </citation>
    <scope>NUCLEOTIDE SEQUENCE [LARGE SCALE GENOMIC DNA]</scope>
    <source>
        <strain evidence="10 11">R265</strain>
    </source>
</reference>
<dbReference type="GO" id="GO:0030943">
    <property type="term" value="F:mitochondrion targeting sequence binding"/>
    <property type="evidence" value="ECO:0007669"/>
    <property type="project" value="TreeGrafter"/>
</dbReference>
<evidence type="ECO:0000256" key="2">
    <source>
        <dbReference type="ARBA" id="ARBA00008444"/>
    </source>
</evidence>
<keyword evidence="7 9" id="KW-0496">Mitochondrion</keyword>
<dbReference type="HOGENOM" id="CLU_091077_1_0_1"/>
<dbReference type="OMA" id="VNPNMAD"/>
<keyword evidence="4" id="KW-0812">Transmembrane</keyword>
<dbReference type="PANTHER" id="PTHR14110">
    <property type="entry name" value="MITOCHONDRIAL IMPORT INNER MEMBRANE TRANSLOCASE SUBUNIT TIM22"/>
    <property type="match status" value="1"/>
</dbReference>
<evidence type="ECO:0000256" key="8">
    <source>
        <dbReference type="ARBA" id="ARBA00023136"/>
    </source>
</evidence>